<dbReference type="InterPro" id="IPR013154">
    <property type="entry name" value="ADH-like_N"/>
</dbReference>
<evidence type="ECO:0000256" key="3">
    <source>
        <dbReference type="ARBA" id="ARBA00023002"/>
    </source>
</evidence>
<evidence type="ECO:0000256" key="4">
    <source>
        <dbReference type="RuleBase" id="RU361277"/>
    </source>
</evidence>
<dbReference type="CDD" id="cd08236">
    <property type="entry name" value="sugar_DH"/>
    <property type="match status" value="1"/>
</dbReference>
<dbReference type="GO" id="GO:0016491">
    <property type="term" value="F:oxidoreductase activity"/>
    <property type="evidence" value="ECO:0007669"/>
    <property type="project" value="UniProtKB-KW"/>
</dbReference>
<dbReference type="PANTHER" id="PTHR43401:SF2">
    <property type="entry name" value="L-THREONINE 3-DEHYDROGENASE"/>
    <property type="match status" value="1"/>
</dbReference>
<feature type="domain" description="Alcohol dehydrogenase-like N-terminal" evidence="6">
    <location>
        <begin position="24"/>
        <end position="132"/>
    </location>
</feature>
<comment type="caution">
    <text evidence="7">The sequence shown here is derived from an EMBL/GenBank/DDBJ whole genome shotgun (WGS) entry which is preliminary data.</text>
</comment>
<feature type="domain" description="Alcohol dehydrogenase-like C-terminal" evidence="5">
    <location>
        <begin position="171"/>
        <end position="291"/>
    </location>
</feature>
<name>A0AAP7IB93_9STAP</name>
<accession>A0AAP7IB93</accession>
<dbReference type="InterPro" id="IPR011032">
    <property type="entry name" value="GroES-like_sf"/>
</dbReference>
<reference evidence="8" key="1">
    <citation type="submission" date="2015-11" db="EMBL/GenBank/DDBJ databases">
        <title>Genomic diversity of Staphylococcus saprophyticus strains from urinary tract infections, animal surfaces, and fermented foods.</title>
        <authorList>
            <person name="Wolfe B.E."/>
        </authorList>
    </citation>
    <scope>NUCLEOTIDE SEQUENCE [LARGE SCALE GENOMIC DNA]</scope>
    <source>
        <strain evidence="8">738_7</strain>
    </source>
</reference>
<dbReference type="EMBL" id="LNPX01000073">
    <property type="protein sequence ID" value="OEK50906.1"/>
    <property type="molecule type" value="Genomic_DNA"/>
</dbReference>
<keyword evidence="3" id="KW-0560">Oxidoreductase</keyword>
<comment type="similarity">
    <text evidence="4">Belongs to the zinc-containing alcohol dehydrogenase family.</text>
</comment>
<dbReference type="InterPro" id="IPR050129">
    <property type="entry name" value="Zn_alcohol_dh"/>
</dbReference>
<evidence type="ECO:0000313" key="8">
    <source>
        <dbReference type="Proteomes" id="UP000095464"/>
    </source>
</evidence>
<evidence type="ECO:0000256" key="1">
    <source>
        <dbReference type="ARBA" id="ARBA00022723"/>
    </source>
</evidence>
<dbReference type="Pfam" id="PF00107">
    <property type="entry name" value="ADH_zinc_N"/>
    <property type="match status" value="1"/>
</dbReference>
<dbReference type="SUPFAM" id="SSF51735">
    <property type="entry name" value="NAD(P)-binding Rossmann-fold domains"/>
    <property type="match status" value="1"/>
</dbReference>
<gene>
    <name evidence="7" type="ORF">ASS94_14600</name>
</gene>
<dbReference type="Gene3D" id="3.40.50.720">
    <property type="entry name" value="NAD(P)-binding Rossmann-like Domain"/>
    <property type="match status" value="1"/>
</dbReference>
<dbReference type="InterPro" id="IPR013149">
    <property type="entry name" value="ADH-like_C"/>
</dbReference>
<evidence type="ECO:0000256" key="2">
    <source>
        <dbReference type="ARBA" id="ARBA00022833"/>
    </source>
</evidence>
<sequence>MKSLSLVGKEKLEIVEKEIPKINDNQVIIKVAFCGVCGSDLDRYFKGKVHYFPITLGHEFSGTVYKTGSKVNNFHEGDRVTAAPLIPCRKCEYCLRGEYSHCSKYSFIGSRQDGAMAEFVAVDVENVLSIPENVTLEEAALIEPLTVALHGVERINMNAGSEVLIFGAGTIGMMTLLSVKALGAGKITVVDLNEEKLSKAKQLGADEIVNPVEIDLDRYFENNRKPDAVFETAGASQTQTQSIKYIKHLGKVVFIGTATKDVKFEPQLFEQILRKEIIVTGSWMSYSAPFPGYEWKSGLNYISQGKIDVKPLISEIFEIEDRNKPFDRMVDQKLSSIKYLYKIT</sequence>
<dbReference type="Gene3D" id="3.90.180.10">
    <property type="entry name" value="Medium-chain alcohol dehydrogenases, catalytic domain"/>
    <property type="match status" value="1"/>
</dbReference>
<evidence type="ECO:0000259" key="6">
    <source>
        <dbReference type="Pfam" id="PF08240"/>
    </source>
</evidence>
<evidence type="ECO:0000313" key="7">
    <source>
        <dbReference type="EMBL" id="OEK50906.1"/>
    </source>
</evidence>
<dbReference type="InterPro" id="IPR036291">
    <property type="entry name" value="NAD(P)-bd_dom_sf"/>
</dbReference>
<keyword evidence="2 4" id="KW-0862">Zinc</keyword>
<dbReference type="AlphaFoldDB" id="A0AAP7IB93"/>
<keyword evidence="1 4" id="KW-0479">Metal-binding</keyword>
<organism evidence="7 8">
    <name type="scientific">Staphylococcus equorum</name>
    <dbReference type="NCBI Taxonomy" id="246432"/>
    <lineage>
        <taxon>Bacteria</taxon>
        <taxon>Bacillati</taxon>
        <taxon>Bacillota</taxon>
        <taxon>Bacilli</taxon>
        <taxon>Bacillales</taxon>
        <taxon>Staphylococcaceae</taxon>
        <taxon>Staphylococcus</taxon>
    </lineage>
</organism>
<dbReference type="Proteomes" id="UP000095464">
    <property type="component" value="Unassembled WGS sequence"/>
</dbReference>
<dbReference type="Pfam" id="PF08240">
    <property type="entry name" value="ADH_N"/>
    <property type="match status" value="1"/>
</dbReference>
<dbReference type="GO" id="GO:0008270">
    <property type="term" value="F:zinc ion binding"/>
    <property type="evidence" value="ECO:0007669"/>
    <property type="project" value="InterPro"/>
</dbReference>
<dbReference type="InterPro" id="IPR002328">
    <property type="entry name" value="ADH_Zn_CS"/>
</dbReference>
<protein>
    <submittedName>
        <fullName evidence="7">Galactitol-1-phosphate 5-dehydrogenase</fullName>
    </submittedName>
</protein>
<evidence type="ECO:0000259" key="5">
    <source>
        <dbReference type="Pfam" id="PF00107"/>
    </source>
</evidence>
<proteinExistence type="inferred from homology"/>
<dbReference type="RefSeq" id="WP_069854640.1">
    <property type="nucleotide sequence ID" value="NZ_JARGCH010000012.1"/>
</dbReference>
<dbReference type="PROSITE" id="PS00059">
    <property type="entry name" value="ADH_ZINC"/>
    <property type="match status" value="1"/>
</dbReference>
<dbReference type="SUPFAM" id="SSF50129">
    <property type="entry name" value="GroES-like"/>
    <property type="match status" value="1"/>
</dbReference>
<comment type="cofactor">
    <cofactor evidence="4">
        <name>Zn(2+)</name>
        <dbReference type="ChEBI" id="CHEBI:29105"/>
    </cofactor>
</comment>
<dbReference type="PANTHER" id="PTHR43401">
    <property type="entry name" value="L-THREONINE 3-DEHYDROGENASE"/>
    <property type="match status" value="1"/>
</dbReference>